<dbReference type="Proteomes" id="UP000001017">
    <property type="component" value="Chromosome"/>
</dbReference>
<dbReference type="SUPFAM" id="SSF46785">
    <property type="entry name" value="Winged helix' DNA-binding domain"/>
    <property type="match status" value="1"/>
</dbReference>
<name>Q979Y1_THEVO</name>
<dbReference type="GeneID" id="1441140"/>
<sequence length="196" mass="22130">MTGTLPDNKQLIDIIIGALQKGEQSISSLGKILEENGHKMHRIMLSGYLKALVDVGILKERRIKPVALYSIAKKNDQDIYEIVGSVARGVKNSVDGDVALLLLYNVLKRPIFISEIDRCNVRRPTNFQYVSSDKRMDLIKKLAEAGIRISEADMLVRPNSQSDEFVLNVLVNFVESIIDLKKYTIPFNEKKQKTLD</sequence>
<reference evidence="1 2" key="2">
    <citation type="journal article" date="2000" name="Proc. Natl. Acad. Sci. U.S.A.">
        <title>Archaeal adaptation to higher temperatures revealed by genomic sequence of Thermoplasma volcanium.</title>
        <authorList>
            <person name="Kawashima T."/>
            <person name="Amano N."/>
            <person name="Koike H."/>
            <person name="Makino S."/>
            <person name="Higuchi S."/>
            <person name="Kawashima-Ohya Y."/>
            <person name="Watanabe K."/>
            <person name="Yamazaki M."/>
            <person name="Kanehori K."/>
            <person name="Kawamoto T."/>
            <person name="Nunoshiba T."/>
            <person name="Yamamoto Y."/>
            <person name="Aramaki H."/>
            <person name="Makino K."/>
            <person name="Suzuki M."/>
        </authorList>
    </citation>
    <scope>NUCLEOTIDE SEQUENCE [LARGE SCALE GENOMIC DNA]</scope>
    <source>
        <strain evidence="2">ATCC 51530 / DSM 4299 / JCM 9571 / NBRC 15438 / GSS1</strain>
    </source>
</reference>
<keyword evidence="2" id="KW-1185">Reference proteome</keyword>
<protein>
    <submittedName>
        <fullName evidence="1">TVG1053887 protein</fullName>
    </submittedName>
</protein>
<gene>
    <name evidence="1" type="ORF">TVG1053887</name>
</gene>
<dbReference type="RefSeq" id="WP_010917258.1">
    <property type="nucleotide sequence ID" value="NC_002689.2"/>
</dbReference>
<dbReference type="EMBL" id="BA000011">
    <property type="protein sequence ID" value="BAB60171.1"/>
    <property type="molecule type" value="Genomic_DNA"/>
</dbReference>
<proteinExistence type="predicted"/>
<accession>Q979Y1</accession>
<dbReference type="AlphaFoldDB" id="Q979Y1"/>
<dbReference type="KEGG" id="tvo:TVG1053887"/>
<dbReference type="eggNOG" id="arCOG03379">
    <property type="taxonomic scope" value="Archaea"/>
</dbReference>
<organism evidence="1 2">
    <name type="scientific">Thermoplasma volcanium (strain ATCC 51530 / DSM 4299 / JCM 9571 / NBRC 15438 / GSS1)</name>
    <dbReference type="NCBI Taxonomy" id="273116"/>
    <lineage>
        <taxon>Archaea</taxon>
        <taxon>Methanobacteriati</taxon>
        <taxon>Thermoplasmatota</taxon>
        <taxon>Thermoplasmata</taxon>
        <taxon>Thermoplasmatales</taxon>
        <taxon>Thermoplasmataceae</taxon>
        <taxon>Thermoplasma</taxon>
    </lineage>
</organism>
<dbReference type="STRING" id="273116.gene:9381822"/>
<reference evidence="1 2" key="1">
    <citation type="journal article" date="1999" name="Proc. Jpn. Acad.">
        <title>Determination of the complete genomic DNA sequence of Thermoplasma volvanium GSS1.</title>
        <authorList>
            <person name="Kawashima T."/>
            <person name="Yamamoto Y."/>
            <person name="Aramaki H."/>
            <person name="Nunoshiba T."/>
            <person name="Kawamoto T."/>
            <person name="Watanabe K."/>
            <person name="Yamazaki M."/>
            <person name="Kanehori K."/>
            <person name="Amano N."/>
            <person name="Ohya Y."/>
            <person name="Makino K."/>
            <person name="Suzuki M."/>
        </authorList>
    </citation>
    <scope>NUCLEOTIDE SEQUENCE [LARGE SCALE GENOMIC DNA]</scope>
    <source>
        <strain evidence="2">ATCC 51530 / DSM 4299 / JCM 9571 / NBRC 15438 / GSS1</strain>
    </source>
</reference>
<evidence type="ECO:0000313" key="1">
    <source>
        <dbReference type="EMBL" id="BAB60171.1"/>
    </source>
</evidence>
<dbReference type="HOGENOM" id="CLU_110999_0_0_2"/>
<evidence type="ECO:0000313" key="2">
    <source>
        <dbReference type="Proteomes" id="UP000001017"/>
    </source>
</evidence>
<dbReference type="PaxDb" id="273116-14325267"/>
<dbReference type="InterPro" id="IPR036390">
    <property type="entry name" value="WH_DNA-bd_sf"/>
</dbReference>